<sequence>MPATPTLDDARDLLKRVYGYEAFRGLQEDVIADALAGRDALAVLPTGGGKSLCYQIPALLRPGVGLVVSPLIALMADQVDALKQAGVRAERLDSSMDFTARADALDAAQRGEMDLLYVSPEALGTGLADRLAKMSISLIAVDETHCVSQWGHDFRPDYRALGRLKDLFPGVPRLAVTATADARTRDDILAQLNLTKPSVHVASFDRPNLALAAEPKEGNRTQRVVSLVKARPGLSGIVYCATRNATEDLADALEKAGIPALAYHAGLEANLRAERQRRFLLEDGLTMCATVAFGMGVDKPDVRFVIHADPPKTMEAYWQEVGRAGRDGEPAEGIALYGPADMRRSLSWTYDSDAPDEVKRVQITKTRQLFAFFDGDECRRLAVRRYFGEETSETCGTCDICRGEGVESHDATRWAQMAVSAVLRCGQRVGRGRLVQHLMGQAKDALDEELSAQSTFGIGAELPKQGWNRIFDALLYDGMLAEGGDAMRPIVMVPDADAARALFKGERTLFLRADPAAARRRKTGRVARAGVQDDLSERDQALFDALRLWRTETAKARGVPPYVIFHDRTLAEIARERPENPDALRDISGVGEKKAQRYAEDVARIVAEAA</sequence>
<gene>
    <name evidence="20" type="ORF">HJA_11005</name>
</gene>
<dbReference type="Gene3D" id="1.10.10.10">
    <property type="entry name" value="Winged helix-like DNA-binding domain superfamily/Winged helix DNA-binding domain"/>
    <property type="match status" value="1"/>
</dbReference>
<keyword evidence="7" id="KW-0378">Hydrolase</keyword>
<protein>
    <recommendedName>
        <fullName evidence="16">DNA helicase RecQ</fullName>
        <ecNumber evidence="16">5.6.2.4</ecNumber>
    </recommendedName>
</protein>
<proteinExistence type="inferred from homology"/>
<dbReference type="GO" id="GO:0016787">
    <property type="term" value="F:hydrolase activity"/>
    <property type="evidence" value="ECO:0007669"/>
    <property type="project" value="UniProtKB-KW"/>
</dbReference>
<evidence type="ECO:0000256" key="5">
    <source>
        <dbReference type="ARBA" id="ARBA00022741"/>
    </source>
</evidence>
<dbReference type="InterPro" id="IPR036390">
    <property type="entry name" value="WH_DNA-bd_sf"/>
</dbReference>
<dbReference type="RefSeq" id="WP_035582092.1">
    <property type="nucleotide sequence ID" value="NZ_ARYJ01000006.1"/>
</dbReference>
<dbReference type="InterPro" id="IPR044876">
    <property type="entry name" value="HRDC_dom_sf"/>
</dbReference>
<dbReference type="InterPro" id="IPR018982">
    <property type="entry name" value="RQC_domain"/>
</dbReference>
<dbReference type="GO" id="GO:0046872">
    <property type="term" value="F:metal ion binding"/>
    <property type="evidence" value="ECO:0007669"/>
    <property type="project" value="UniProtKB-KW"/>
</dbReference>
<dbReference type="GO" id="GO:0006281">
    <property type="term" value="P:DNA repair"/>
    <property type="evidence" value="ECO:0007669"/>
    <property type="project" value="UniProtKB-KW"/>
</dbReference>
<reference evidence="20 21" key="1">
    <citation type="journal article" date="2014" name="Antonie Van Leeuwenhoek">
        <title>Hyphomonas beringensis sp. nov. and Hyphomonas chukchiensis sp. nov., isolated from surface seawater of the Bering Sea and Chukchi Sea.</title>
        <authorList>
            <person name="Li C."/>
            <person name="Lai Q."/>
            <person name="Li G."/>
            <person name="Dong C."/>
            <person name="Wang J."/>
            <person name="Liao Y."/>
            <person name="Shao Z."/>
        </authorList>
    </citation>
    <scope>NUCLEOTIDE SEQUENCE [LARGE SCALE GENOMIC DNA]</scope>
    <source>
        <strain evidence="20 21">VP2</strain>
    </source>
</reference>
<evidence type="ECO:0000256" key="7">
    <source>
        <dbReference type="ARBA" id="ARBA00022801"/>
    </source>
</evidence>
<evidence type="ECO:0000259" key="19">
    <source>
        <dbReference type="PROSITE" id="PS51194"/>
    </source>
</evidence>
<keyword evidence="12" id="KW-0233">DNA recombination</keyword>
<name>A0A059FC40_9PROT</name>
<evidence type="ECO:0000256" key="8">
    <source>
        <dbReference type="ARBA" id="ARBA00022806"/>
    </source>
</evidence>
<evidence type="ECO:0000256" key="2">
    <source>
        <dbReference type="ARBA" id="ARBA00001947"/>
    </source>
</evidence>
<keyword evidence="6" id="KW-0227">DNA damage</keyword>
<dbReference type="SMART" id="SM00490">
    <property type="entry name" value="HELICc"/>
    <property type="match status" value="1"/>
</dbReference>
<evidence type="ECO:0000256" key="12">
    <source>
        <dbReference type="ARBA" id="ARBA00023172"/>
    </source>
</evidence>
<keyword evidence="11" id="KW-0238">DNA-binding</keyword>
<comment type="catalytic activity">
    <reaction evidence="15">
        <text>Couples ATP hydrolysis with the unwinding of duplex DNA by translocating in the 3'-5' direction.</text>
        <dbReference type="EC" id="5.6.2.4"/>
    </reaction>
</comment>
<dbReference type="OrthoDB" id="9760034at2"/>
<dbReference type="SUPFAM" id="SSF46785">
    <property type="entry name" value="Winged helix' DNA-binding domain"/>
    <property type="match status" value="1"/>
</dbReference>
<evidence type="ECO:0000256" key="16">
    <source>
        <dbReference type="NCBIfam" id="TIGR01389"/>
    </source>
</evidence>
<evidence type="ECO:0000256" key="10">
    <source>
        <dbReference type="ARBA" id="ARBA00022840"/>
    </source>
</evidence>
<evidence type="ECO:0000256" key="4">
    <source>
        <dbReference type="ARBA" id="ARBA00022723"/>
    </source>
</evidence>
<comment type="caution">
    <text evidence="20">The sequence shown here is derived from an EMBL/GenBank/DDBJ whole genome shotgun (WGS) entry which is preliminary data.</text>
</comment>
<dbReference type="GO" id="GO:0006260">
    <property type="term" value="P:DNA replication"/>
    <property type="evidence" value="ECO:0007669"/>
    <property type="project" value="InterPro"/>
</dbReference>
<keyword evidence="5" id="KW-0547">Nucleotide-binding</keyword>
<evidence type="ECO:0000259" key="18">
    <source>
        <dbReference type="PROSITE" id="PS51192"/>
    </source>
</evidence>
<evidence type="ECO:0000256" key="6">
    <source>
        <dbReference type="ARBA" id="ARBA00022763"/>
    </source>
</evidence>
<feature type="domain" description="Helicase ATP-binding" evidence="18">
    <location>
        <begin position="31"/>
        <end position="198"/>
    </location>
</feature>
<organism evidence="20 21">
    <name type="scientific">Hyphomonas jannaschiana VP2</name>
    <dbReference type="NCBI Taxonomy" id="1280952"/>
    <lineage>
        <taxon>Bacteria</taxon>
        <taxon>Pseudomonadati</taxon>
        <taxon>Pseudomonadota</taxon>
        <taxon>Alphaproteobacteria</taxon>
        <taxon>Hyphomonadales</taxon>
        <taxon>Hyphomonadaceae</taxon>
        <taxon>Hyphomonas</taxon>
    </lineage>
</organism>
<evidence type="ECO:0000256" key="15">
    <source>
        <dbReference type="ARBA" id="ARBA00034617"/>
    </source>
</evidence>
<dbReference type="Pfam" id="PF00270">
    <property type="entry name" value="DEAD"/>
    <property type="match status" value="1"/>
</dbReference>
<feature type="domain" description="Helicase C-terminal" evidence="19">
    <location>
        <begin position="220"/>
        <end position="369"/>
    </location>
</feature>
<dbReference type="GO" id="GO:0003677">
    <property type="term" value="F:DNA binding"/>
    <property type="evidence" value="ECO:0007669"/>
    <property type="project" value="UniProtKB-KW"/>
</dbReference>
<dbReference type="SMART" id="SM00956">
    <property type="entry name" value="RQC"/>
    <property type="match status" value="1"/>
</dbReference>
<dbReference type="PROSITE" id="PS51192">
    <property type="entry name" value="HELICASE_ATP_BIND_1"/>
    <property type="match status" value="1"/>
</dbReference>
<comment type="cofactor">
    <cofactor evidence="1">
        <name>Mg(2+)</name>
        <dbReference type="ChEBI" id="CHEBI:18420"/>
    </cofactor>
</comment>
<dbReference type="Pfam" id="PF00271">
    <property type="entry name" value="Helicase_C"/>
    <property type="match status" value="1"/>
</dbReference>
<dbReference type="Pfam" id="PF16124">
    <property type="entry name" value="RecQ_Zn_bind"/>
    <property type="match status" value="1"/>
</dbReference>
<keyword evidence="9" id="KW-0862">Zinc</keyword>
<dbReference type="Gene3D" id="1.10.150.80">
    <property type="entry name" value="HRDC domain"/>
    <property type="match status" value="1"/>
</dbReference>
<comment type="similarity">
    <text evidence="3">Belongs to the helicase family. RecQ subfamily.</text>
</comment>
<dbReference type="Gene3D" id="3.40.50.300">
    <property type="entry name" value="P-loop containing nucleotide triphosphate hydrolases"/>
    <property type="match status" value="2"/>
</dbReference>
<dbReference type="AlphaFoldDB" id="A0A059FC40"/>
<dbReference type="InterPro" id="IPR006293">
    <property type="entry name" value="DNA_helicase_ATP-dep_RecQ_bac"/>
</dbReference>
<dbReference type="InterPro" id="IPR027417">
    <property type="entry name" value="P-loop_NTPase"/>
</dbReference>
<dbReference type="GO" id="GO:0006310">
    <property type="term" value="P:DNA recombination"/>
    <property type="evidence" value="ECO:0007669"/>
    <property type="project" value="UniProtKB-UniRule"/>
</dbReference>
<dbReference type="GO" id="GO:0005737">
    <property type="term" value="C:cytoplasm"/>
    <property type="evidence" value="ECO:0007669"/>
    <property type="project" value="TreeGrafter"/>
</dbReference>
<dbReference type="InterPro" id="IPR014001">
    <property type="entry name" value="Helicase_ATP-bd"/>
</dbReference>
<dbReference type="InterPro" id="IPR004589">
    <property type="entry name" value="DNA_helicase_ATP-dep_RecQ"/>
</dbReference>
<dbReference type="GO" id="GO:0043138">
    <property type="term" value="F:3'-5' DNA helicase activity"/>
    <property type="evidence" value="ECO:0007669"/>
    <property type="project" value="UniProtKB-EC"/>
</dbReference>
<dbReference type="Pfam" id="PF00570">
    <property type="entry name" value="HRDC"/>
    <property type="match status" value="1"/>
</dbReference>
<evidence type="ECO:0000256" key="9">
    <source>
        <dbReference type="ARBA" id="ARBA00022833"/>
    </source>
</evidence>
<dbReference type="GO" id="GO:0009378">
    <property type="term" value="F:four-way junction helicase activity"/>
    <property type="evidence" value="ECO:0007669"/>
    <property type="project" value="TreeGrafter"/>
</dbReference>
<dbReference type="NCBIfam" id="TIGR00614">
    <property type="entry name" value="recQ_fam"/>
    <property type="match status" value="1"/>
</dbReference>
<keyword evidence="8 20" id="KW-0347">Helicase</keyword>
<dbReference type="NCBIfam" id="TIGR01389">
    <property type="entry name" value="recQ"/>
    <property type="match status" value="1"/>
</dbReference>
<dbReference type="FunFam" id="3.40.50.300:FF:000296">
    <property type="entry name" value="ATP-dependent DNA helicase RecQ"/>
    <property type="match status" value="1"/>
</dbReference>
<dbReference type="PROSITE" id="PS51194">
    <property type="entry name" value="HELICASE_CTER"/>
    <property type="match status" value="1"/>
</dbReference>
<dbReference type="STRING" id="1280952.HJA_11005"/>
<dbReference type="SUPFAM" id="SSF47819">
    <property type="entry name" value="HRDC-like"/>
    <property type="match status" value="1"/>
</dbReference>
<keyword evidence="21" id="KW-1185">Reference proteome</keyword>
<evidence type="ECO:0000256" key="13">
    <source>
        <dbReference type="ARBA" id="ARBA00023204"/>
    </source>
</evidence>
<dbReference type="InterPro" id="IPR036388">
    <property type="entry name" value="WH-like_DNA-bd_sf"/>
</dbReference>
<keyword evidence="14" id="KW-0413">Isomerase</keyword>
<evidence type="ECO:0000256" key="3">
    <source>
        <dbReference type="ARBA" id="ARBA00005446"/>
    </source>
</evidence>
<dbReference type="EC" id="5.6.2.4" evidence="16"/>
<evidence type="ECO:0000256" key="14">
    <source>
        <dbReference type="ARBA" id="ARBA00023235"/>
    </source>
</evidence>
<dbReference type="GO" id="GO:0009432">
    <property type="term" value="P:SOS response"/>
    <property type="evidence" value="ECO:0007669"/>
    <property type="project" value="UniProtKB-UniRule"/>
</dbReference>
<dbReference type="InterPro" id="IPR001650">
    <property type="entry name" value="Helicase_C-like"/>
</dbReference>
<dbReference type="EMBL" id="ARYJ01000006">
    <property type="protein sequence ID" value="KCZ88106.1"/>
    <property type="molecule type" value="Genomic_DNA"/>
</dbReference>
<keyword evidence="13" id="KW-0234">DNA repair</keyword>
<dbReference type="PROSITE" id="PS50967">
    <property type="entry name" value="HRDC"/>
    <property type="match status" value="1"/>
</dbReference>
<dbReference type="InterPro" id="IPR002121">
    <property type="entry name" value="HRDC_dom"/>
</dbReference>
<dbReference type="InterPro" id="IPR010997">
    <property type="entry name" value="HRDC-like_sf"/>
</dbReference>
<evidence type="ECO:0000256" key="11">
    <source>
        <dbReference type="ARBA" id="ARBA00023125"/>
    </source>
</evidence>
<evidence type="ECO:0000256" key="1">
    <source>
        <dbReference type="ARBA" id="ARBA00001946"/>
    </source>
</evidence>
<dbReference type="GO" id="GO:0030894">
    <property type="term" value="C:replisome"/>
    <property type="evidence" value="ECO:0007669"/>
    <property type="project" value="TreeGrafter"/>
</dbReference>
<dbReference type="GO" id="GO:0005524">
    <property type="term" value="F:ATP binding"/>
    <property type="evidence" value="ECO:0007669"/>
    <property type="project" value="UniProtKB-KW"/>
</dbReference>
<dbReference type="PANTHER" id="PTHR13710:SF105">
    <property type="entry name" value="ATP-DEPENDENT DNA HELICASE Q1"/>
    <property type="match status" value="1"/>
</dbReference>
<dbReference type="CDD" id="cd17920">
    <property type="entry name" value="DEXHc_RecQ"/>
    <property type="match status" value="1"/>
</dbReference>
<dbReference type="SMART" id="SM00487">
    <property type="entry name" value="DEXDc"/>
    <property type="match status" value="1"/>
</dbReference>
<dbReference type="SUPFAM" id="SSF52540">
    <property type="entry name" value="P-loop containing nucleoside triphosphate hydrolases"/>
    <property type="match status" value="1"/>
</dbReference>
<dbReference type="Pfam" id="PF09382">
    <property type="entry name" value="RQC"/>
    <property type="match status" value="1"/>
</dbReference>
<dbReference type="InterPro" id="IPR011545">
    <property type="entry name" value="DEAD/DEAH_box_helicase_dom"/>
</dbReference>
<dbReference type="PATRIC" id="fig|1280952.3.peg.2198"/>
<feature type="domain" description="HRDC" evidence="17">
    <location>
        <begin position="536"/>
        <end position="610"/>
    </location>
</feature>
<comment type="cofactor">
    <cofactor evidence="2">
        <name>Zn(2+)</name>
        <dbReference type="ChEBI" id="CHEBI:29105"/>
    </cofactor>
</comment>
<keyword evidence="4" id="KW-0479">Metal-binding</keyword>
<dbReference type="Proteomes" id="UP000024816">
    <property type="component" value="Unassembled WGS sequence"/>
</dbReference>
<dbReference type="SMART" id="SM00341">
    <property type="entry name" value="HRDC"/>
    <property type="match status" value="1"/>
</dbReference>
<keyword evidence="10" id="KW-0067">ATP-binding</keyword>
<dbReference type="eggNOG" id="COG0514">
    <property type="taxonomic scope" value="Bacteria"/>
</dbReference>
<dbReference type="CDD" id="cd18794">
    <property type="entry name" value="SF2_C_RecQ"/>
    <property type="match status" value="1"/>
</dbReference>
<dbReference type="InterPro" id="IPR032284">
    <property type="entry name" value="RecQ_Zn-bd"/>
</dbReference>
<evidence type="ECO:0000259" key="17">
    <source>
        <dbReference type="PROSITE" id="PS50967"/>
    </source>
</evidence>
<evidence type="ECO:0000313" key="20">
    <source>
        <dbReference type="EMBL" id="KCZ88106.1"/>
    </source>
</evidence>
<dbReference type="PANTHER" id="PTHR13710">
    <property type="entry name" value="DNA HELICASE RECQ FAMILY MEMBER"/>
    <property type="match status" value="1"/>
</dbReference>
<evidence type="ECO:0000313" key="21">
    <source>
        <dbReference type="Proteomes" id="UP000024816"/>
    </source>
</evidence>
<accession>A0A059FC40</accession>
<dbReference type="GO" id="GO:0043590">
    <property type="term" value="C:bacterial nucleoid"/>
    <property type="evidence" value="ECO:0007669"/>
    <property type="project" value="TreeGrafter"/>
</dbReference>